<feature type="transmembrane region" description="Helical" evidence="13">
    <location>
        <begin position="27"/>
        <end position="47"/>
    </location>
</feature>
<reference evidence="15 16" key="1">
    <citation type="submission" date="2020-08" db="EMBL/GenBank/DDBJ databases">
        <title>Genomic Encyclopedia of Type Strains, Phase IV (KMG-IV): sequencing the most valuable type-strain genomes for metagenomic binning, comparative biology and taxonomic classification.</title>
        <authorList>
            <person name="Goeker M."/>
        </authorList>
    </citation>
    <scope>NUCLEOTIDE SEQUENCE [LARGE SCALE GENOMIC DNA]</scope>
    <source>
        <strain evidence="15 16">DSM 23240</strain>
    </source>
</reference>
<dbReference type="GO" id="GO:0009055">
    <property type="term" value="F:electron transfer activity"/>
    <property type="evidence" value="ECO:0007669"/>
    <property type="project" value="InterPro"/>
</dbReference>
<dbReference type="SUPFAM" id="SSF81342">
    <property type="entry name" value="Transmembrane di-heme cytochromes"/>
    <property type="match status" value="1"/>
</dbReference>
<evidence type="ECO:0000256" key="3">
    <source>
        <dbReference type="ARBA" id="ARBA00022448"/>
    </source>
</evidence>
<evidence type="ECO:0000313" key="15">
    <source>
        <dbReference type="EMBL" id="MBB5201927.1"/>
    </source>
</evidence>
<dbReference type="InterPro" id="IPR016174">
    <property type="entry name" value="Di-haem_cyt_TM"/>
</dbReference>
<evidence type="ECO:0000256" key="8">
    <source>
        <dbReference type="ARBA" id="ARBA00022982"/>
    </source>
</evidence>
<dbReference type="PANTHER" id="PTHR30529">
    <property type="entry name" value="CYTOCHROME B561"/>
    <property type="match status" value="1"/>
</dbReference>
<gene>
    <name evidence="15" type="ORF">HNR39_003789</name>
</gene>
<evidence type="ECO:0000313" key="16">
    <source>
        <dbReference type="Proteomes" id="UP000571084"/>
    </source>
</evidence>
<dbReference type="AlphaFoldDB" id="A0A840RTQ1"/>
<evidence type="ECO:0000256" key="1">
    <source>
        <dbReference type="ARBA" id="ARBA00001970"/>
    </source>
</evidence>
<evidence type="ECO:0000256" key="4">
    <source>
        <dbReference type="ARBA" id="ARBA00022475"/>
    </source>
</evidence>
<dbReference type="InterPro" id="IPR052168">
    <property type="entry name" value="Cytochrome_b561_oxidase"/>
</dbReference>
<comment type="cofactor">
    <cofactor evidence="1">
        <name>heme b</name>
        <dbReference type="ChEBI" id="CHEBI:60344"/>
    </cofactor>
</comment>
<evidence type="ECO:0000256" key="11">
    <source>
        <dbReference type="ARBA" id="ARBA00023136"/>
    </source>
</evidence>
<protein>
    <submittedName>
        <fullName evidence="15">Cytochrome b561</fullName>
    </submittedName>
</protein>
<sequence length="182" mass="20840">MTTITPDIATLLKQPTRYDLLTRGLHWFAAGIISYTMIAGYSLQFLIDTPYFHFFSVLNMSLGTLVIPVTIARYLWKFFRPSVPYPADLSRPKKNLAHFAHEMFYLVIFIMLISGVLMLTHGFTFFWLIDIPHPLDNPEVNAFFFEVHRIACAAVALTLGLHVAAVVKHQIIDKRNILGRML</sequence>
<proteinExistence type="inferred from homology"/>
<organism evidence="15 16">
    <name type="scientific">Glaciimonas immobilis</name>
    <dbReference type="NCBI Taxonomy" id="728004"/>
    <lineage>
        <taxon>Bacteria</taxon>
        <taxon>Pseudomonadati</taxon>
        <taxon>Pseudomonadota</taxon>
        <taxon>Betaproteobacteria</taxon>
        <taxon>Burkholderiales</taxon>
        <taxon>Oxalobacteraceae</taxon>
        <taxon>Glaciimonas</taxon>
    </lineage>
</organism>
<keyword evidence="16" id="KW-1185">Reference proteome</keyword>
<keyword evidence="9 13" id="KW-1133">Transmembrane helix</keyword>
<dbReference type="GO" id="GO:0046872">
    <property type="term" value="F:metal ion binding"/>
    <property type="evidence" value="ECO:0007669"/>
    <property type="project" value="UniProtKB-KW"/>
</dbReference>
<comment type="similarity">
    <text evidence="12">Belongs to the cytochrome b561 family.</text>
</comment>
<feature type="transmembrane region" description="Helical" evidence="13">
    <location>
        <begin position="147"/>
        <end position="167"/>
    </location>
</feature>
<dbReference type="RefSeq" id="WP_168054552.1">
    <property type="nucleotide sequence ID" value="NZ_JAAOZT010000005.1"/>
</dbReference>
<comment type="caution">
    <text evidence="15">The sequence shown here is derived from an EMBL/GenBank/DDBJ whole genome shotgun (WGS) entry which is preliminary data.</text>
</comment>
<keyword evidence="4" id="KW-1003">Cell membrane</keyword>
<dbReference type="GO" id="GO:0005886">
    <property type="term" value="C:plasma membrane"/>
    <property type="evidence" value="ECO:0007669"/>
    <property type="project" value="UniProtKB-SubCell"/>
</dbReference>
<dbReference type="PANTHER" id="PTHR30529:SF7">
    <property type="entry name" value="CYTOCHROME B561 BACTERIAL_NI-HYDROGENASE DOMAIN-CONTAINING PROTEIN"/>
    <property type="match status" value="1"/>
</dbReference>
<keyword evidence="5" id="KW-0349">Heme</keyword>
<name>A0A840RTQ1_9BURK</name>
<evidence type="ECO:0000256" key="6">
    <source>
        <dbReference type="ARBA" id="ARBA00022692"/>
    </source>
</evidence>
<evidence type="ECO:0000256" key="9">
    <source>
        <dbReference type="ARBA" id="ARBA00022989"/>
    </source>
</evidence>
<evidence type="ECO:0000259" key="14">
    <source>
        <dbReference type="Pfam" id="PF01292"/>
    </source>
</evidence>
<accession>A0A840RTQ1</accession>
<evidence type="ECO:0000256" key="12">
    <source>
        <dbReference type="ARBA" id="ARBA00037975"/>
    </source>
</evidence>
<evidence type="ECO:0000256" key="13">
    <source>
        <dbReference type="SAM" id="Phobius"/>
    </source>
</evidence>
<feature type="transmembrane region" description="Helical" evidence="13">
    <location>
        <begin position="103"/>
        <end position="127"/>
    </location>
</feature>
<feature type="domain" description="Cytochrome b561 bacterial/Ni-hydrogenase" evidence="14">
    <location>
        <begin position="17"/>
        <end position="182"/>
    </location>
</feature>
<evidence type="ECO:0000256" key="2">
    <source>
        <dbReference type="ARBA" id="ARBA00004651"/>
    </source>
</evidence>
<dbReference type="EMBL" id="JACHHQ010000009">
    <property type="protein sequence ID" value="MBB5201927.1"/>
    <property type="molecule type" value="Genomic_DNA"/>
</dbReference>
<evidence type="ECO:0000256" key="5">
    <source>
        <dbReference type="ARBA" id="ARBA00022617"/>
    </source>
</evidence>
<dbReference type="Proteomes" id="UP000571084">
    <property type="component" value="Unassembled WGS sequence"/>
</dbReference>
<keyword evidence="8" id="KW-0249">Electron transport</keyword>
<dbReference type="GO" id="GO:0022904">
    <property type="term" value="P:respiratory electron transport chain"/>
    <property type="evidence" value="ECO:0007669"/>
    <property type="project" value="InterPro"/>
</dbReference>
<keyword evidence="3" id="KW-0813">Transport</keyword>
<keyword evidence="11 13" id="KW-0472">Membrane</keyword>
<evidence type="ECO:0000256" key="7">
    <source>
        <dbReference type="ARBA" id="ARBA00022723"/>
    </source>
</evidence>
<dbReference type="GO" id="GO:0020037">
    <property type="term" value="F:heme binding"/>
    <property type="evidence" value="ECO:0007669"/>
    <property type="project" value="TreeGrafter"/>
</dbReference>
<comment type="subcellular location">
    <subcellularLocation>
        <location evidence="2">Cell membrane</location>
        <topology evidence="2">Multi-pass membrane protein</topology>
    </subcellularLocation>
</comment>
<keyword evidence="6 13" id="KW-0812">Transmembrane</keyword>
<dbReference type="Pfam" id="PF01292">
    <property type="entry name" value="Ni_hydr_CYTB"/>
    <property type="match status" value="1"/>
</dbReference>
<keyword evidence="7" id="KW-0479">Metal-binding</keyword>
<dbReference type="InterPro" id="IPR011577">
    <property type="entry name" value="Cyt_b561_bac/Ni-Hgenase"/>
</dbReference>
<keyword evidence="10" id="KW-0408">Iron</keyword>
<feature type="transmembrane region" description="Helical" evidence="13">
    <location>
        <begin position="53"/>
        <end position="76"/>
    </location>
</feature>
<evidence type="ECO:0000256" key="10">
    <source>
        <dbReference type="ARBA" id="ARBA00023004"/>
    </source>
</evidence>